<reference evidence="2 3" key="1">
    <citation type="journal article" date="2012" name="PLoS Pathog.">
        <title>Diverse lifestyles and strategies of plant pathogenesis encoded in the genomes of eighteen Dothideomycetes fungi.</title>
        <authorList>
            <person name="Ohm R.A."/>
            <person name="Feau N."/>
            <person name="Henrissat B."/>
            <person name="Schoch C.L."/>
            <person name="Horwitz B.A."/>
            <person name="Barry K.W."/>
            <person name="Condon B.J."/>
            <person name="Copeland A.C."/>
            <person name="Dhillon B."/>
            <person name="Glaser F."/>
            <person name="Hesse C.N."/>
            <person name="Kosti I."/>
            <person name="LaButti K."/>
            <person name="Lindquist E.A."/>
            <person name="Lucas S."/>
            <person name="Salamov A.A."/>
            <person name="Bradshaw R.E."/>
            <person name="Ciuffetti L."/>
            <person name="Hamelin R.C."/>
            <person name="Kema G.H.J."/>
            <person name="Lawrence C."/>
            <person name="Scott J.A."/>
            <person name="Spatafora J.W."/>
            <person name="Turgeon B.G."/>
            <person name="de Wit P.J.G.M."/>
            <person name="Zhong S."/>
            <person name="Goodwin S.B."/>
            <person name="Grigoriev I.V."/>
        </authorList>
    </citation>
    <scope>NUCLEOTIDE SEQUENCE [LARGE SCALE GENOMIC DNA]</scope>
    <source>
        <strain evidence="3">C5 / ATCC 48332 / race O</strain>
    </source>
</reference>
<dbReference type="OrthoDB" id="3640947at2759"/>
<feature type="transmembrane region" description="Helical" evidence="1">
    <location>
        <begin position="213"/>
        <end position="240"/>
    </location>
</feature>
<feature type="transmembrane region" description="Helical" evidence="1">
    <location>
        <begin position="131"/>
        <end position="152"/>
    </location>
</feature>
<keyword evidence="1" id="KW-0812">Transmembrane</keyword>
<dbReference type="EMBL" id="KB445578">
    <property type="protein sequence ID" value="EMD90643.1"/>
    <property type="molecule type" value="Genomic_DNA"/>
</dbReference>
<organism evidence="2 3">
    <name type="scientific">Cochliobolus heterostrophus (strain C5 / ATCC 48332 / race O)</name>
    <name type="common">Southern corn leaf blight fungus</name>
    <name type="synonym">Bipolaris maydis</name>
    <dbReference type="NCBI Taxonomy" id="701091"/>
    <lineage>
        <taxon>Eukaryota</taxon>
        <taxon>Fungi</taxon>
        <taxon>Dikarya</taxon>
        <taxon>Ascomycota</taxon>
        <taxon>Pezizomycotina</taxon>
        <taxon>Dothideomycetes</taxon>
        <taxon>Pleosporomycetidae</taxon>
        <taxon>Pleosporales</taxon>
        <taxon>Pleosporineae</taxon>
        <taxon>Pleosporaceae</taxon>
        <taxon>Bipolaris</taxon>
    </lineage>
</organism>
<feature type="transmembrane region" description="Helical" evidence="1">
    <location>
        <begin position="12"/>
        <end position="36"/>
    </location>
</feature>
<dbReference type="OMA" id="LYQCAMI"/>
<feature type="transmembrane region" description="Helical" evidence="1">
    <location>
        <begin position="296"/>
        <end position="318"/>
    </location>
</feature>
<evidence type="ECO:0000313" key="3">
    <source>
        <dbReference type="Proteomes" id="UP000016936"/>
    </source>
</evidence>
<dbReference type="AlphaFoldDB" id="M2URV7"/>
<dbReference type="Proteomes" id="UP000016936">
    <property type="component" value="Unassembled WGS sequence"/>
</dbReference>
<keyword evidence="1" id="KW-0472">Membrane</keyword>
<evidence type="ECO:0000256" key="1">
    <source>
        <dbReference type="SAM" id="Phobius"/>
    </source>
</evidence>
<proteinExistence type="predicted"/>
<keyword evidence="1" id="KW-1133">Transmembrane helix</keyword>
<sequence>MGITNASGAVKGIFSLHVVTACVSFLLLLAALALFAKQLRGGATGRSRTAMKVWQSTGKRHSATSTQLFVLTGLFCLMLGYAAQSAIVALQSRLAVSPFYITSAYAYPRYPGATTSAPDLRYGRAISILSFLYQCAMILMNASIVGAIWIYANHVHSNATQLREPGVLSVALNLFWMVAILALGLASWSLGLYRRGSGSSALPYPTQVGSDYVIRTLYVTYMSVVIAASTSVTLEAILCWLGIKRNGLPGNKLQSSLTRLVMLVTPLVWLRNAFSIAQLIILYRNSRRWSRRTTEALAFLFIIFGQLCDLAILALLLLGAKSFGRKDEVQYVGKEVRYSESVAGNRDSVMADRHYISNNVNATPTGDGRSTFVDANGVERREPAYVPHVSV</sequence>
<reference evidence="3" key="2">
    <citation type="journal article" date="2013" name="PLoS Genet.">
        <title>Comparative genome structure, secondary metabolite, and effector coding capacity across Cochliobolus pathogens.</title>
        <authorList>
            <person name="Condon B.J."/>
            <person name="Leng Y."/>
            <person name="Wu D."/>
            <person name="Bushley K.E."/>
            <person name="Ohm R.A."/>
            <person name="Otillar R."/>
            <person name="Martin J."/>
            <person name="Schackwitz W."/>
            <person name="Grimwood J."/>
            <person name="MohdZainudin N."/>
            <person name="Xue C."/>
            <person name="Wang R."/>
            <person name="Manning V.A."/>
            <person name="Dhillon B."/>
            <person name="Tu Z.J."/>
            <person name="Steffenson B.J."/>
            <person name="Salamov A."/>
            <person name="Sun H."/>
            <person name="Lowry S."/>
            <person name="LaButti K."/>
            <person name="Han J."/>
            <person name="Copeland A."/>
            <person name="Lindquist E."/>
            <person name="Barry K."/>
            <person name="Schmutz J."/>
            <person name="Baker S.E."/>
            <person name="Ciuffetti L.M."/>
            <person name="Grigoriev I.V."/>
            <person name="Zhong S."/>
            <person name="Turgeon B.G."/>
        </authorList>
    </citation>
    <scope>NUCLEOTIDE SEQUENCE [LARGE SCALE GENOMIC DNA]</scope>
    <source>
        <strain evidence="3">C5 / ATCC 48332 / race O</strain>
    </source>
</reference>
<accession>M2URV7</accession>
<dbReference type="HOGENOM" id="CLU_816716_0_0_1"/>
<keyword evidence="3" id="KW-1185">Reference proteome</keyword>
<feature type="transmembrane region" description="Helical" evidence="1">
    <location>
        <begin position="68"/>
        <end position="90"/>
    </location>
</feature>
<feature type="transmembrane region" description="Helical" evidence="1">
    <location>
        <begin position="260"/>
        <end position="284"/>
    </location>
</feature>
<gene>
    <name evidence="2" type="ORF">COCHEDRAFT_1179673</name>
</gene>
<name>M2URV7_COCH5</name>
<feature type="transmembrane region" description="Helical" evidence="1">
    <location>
        <begin position="173"/>
        <end position="193"/>
    </location>
</feature>
<protein>
    <submittedName>
        <fullName evidence="2">Uncharacterized protein</fullName>
    </submittedName>
</protein>
<evidence type="ECO:0000313" key="2">
    <source>
        <dbReference type="EMBL" id="EMD90643.1"/>
    </source>
</evidence>